<organism evidence="1 2">
    <name type="scientific">Sessilibacter corallicola</name>
    <dbReference type="NCBI Taxonomy" id="2904075"/>
    <lineage>
        <taxon>Bacteria</taxon>
        <taxon>Pseudomonadati</taxon>
        <taxon>Pseudomonadota</taxon>
        <taxon>Gammaproteobacteria</taxon>
        <taxon>Cellvibrionales</taxon>
        <taxon>Cellvibrionaceae</taxon>
        <taxon>Sessilibacter</taxon>
    </lineage>
</organism>
<evidence type="ECO:0008006" key="3">
    <source>
        <dbReference type="Google" id="ProtNLM"/>
    </source>
</evidence>
<evidence type="ECO:0000313" key="2">
    <source>
        <dbReference type="Proteomes" id="UP001465153"/>
    </source>
</evidence>
<accession>A0ABQ0A7B4</accession>
<protein>
    <recommendedName>
        <fullName evidence="3">Type IV pilus modification protein PilV</fullName>
    </recommendedName>
</protein>
<evidence type="ECO:0000313" key="1">
    <source>
        <dbReference type="EMBL" id="GAA6167530.1"/>
    </source>
</evidence>
<dbReference type="NCBIfam" id="TIGR02523">
    <property type="entry name" value="type_IV_pilV"/>
    <property type="match status" value="1"/>
</dbReference>
<dbReference type="Proteomes" id="UP001465153">
    <property type="component" value="Unassembled WGS sequence"/>
</dbReference>
<reference evidence="1 2" key="1">
    <citation type="submission" date="2024-04" db="EMBL/GenBank/DDBJ databases">
        <title>Draft genome sequence of Sessilibacter corallicola NBRC 116591.</title>
        <authorList>
            <person name="Miyakawa T."/>
            <person name="Kusuya Y."/>
            <person name="Miura T."/>
        </authorList>
    </citation>
    <scope>NUCLEOTIDE SEQUENCE [LARGE SCALE GENOMIC DNA]</scope>
    <source>
        <strain evidence="1 2">KU-00831-HH</strain>
    </source>
</reference>
<gene>
    <name evidence="1" type="ORF">NBRC116591_13400</name>
</gene>
<keyword evidence="2" id="KW-1185">Reference proteome</keyword>
<sequence>MIMKIKSQLGVSLIEVLVSVLLLTIGFLGLAGTQLLSAQNLSASHERTLAILYVENMADRIRSLQEGLVFTALNGLDNGSEITCDVNCTSTQLLQREFVEWNRQINNSSVEGGLPNGAGIVNYDEGDGTFEITVFWTDYSDVEENEIEQYSVRIRI</sequence>
<proteinExistence type="predicted"/>
<dbReference type="EMBL" id="BAABWN010000003">
    <property type="protein sequence ID" value="GAA6167530.1"/>
    <property type="molecule type" value="Genomic_DNA"/>
</dbReference>
<dbReference type="InterPro" id="IPR013362">
    <property type="entry name" value="Pilus_4_PilV"/>
</dbReference>
<comment type="caution">
    <text evidence="1">The sequence shown here is derived from an EMBL/GenBank/DDBJ whole genome shotgun (WGS) entry which is preliminary data.</text>
</comment>
<name>A0ABQ0A7B4_9GAMM</name>